<sequence length="224" mass="24853">MSNVSGFAQVAFERPFFVGAVMDYSLVRTADPAADFMEDARVYEHLRVPLSGSPAAPEDKDLIAIYRDGVQSHLDGIDGILGRALITQTWQMKLPRFPQRSCAIRLPLPPLQTVSAIEYIDDDGDEITLDSGLYQVVNRGKYPSHIVPAYSQTWPSTRDVPDAVTVTFVAGYGNAADDVPAAIRNAGLLLIADLYEHREAQSVDFEIHQNKTVDWLLSPFRQVF</sequence>
<keyword evidence="2" id="KW-1185">Reference proteome</keyword>
<dbReference type="Gene3D" id="1.10.3230.30">
    <property type="entry name" value="Phage gp6-like head-tail connector protein"/>
    <property type="match status" value="1"/>
</dbReference>
<protein>
    <recommendedName>
        <fullName evidence="3">Phage gp6-like head-tail connector protein</fullName>
    </recommendedName>
</protein>
<evidence type="ECO:0000313" key="1">
    <source>
        <dbReference type="EMBL" id="KZC97172.1"/>
    </source>
</evidence>
<reference evidence="1 2" key="1">
    <citation type="submission" date="2015-12" db="EMBL/GenBank/DDBJ databases">
        <title>Genome sequence of Thalassospira xiamenensis MCCC 1A03005.</title>
        <authorList>
            <person name="Lu L."/>
            <person name="Lai Q."/>
            <person name="Shao Z."/>
            <person name="Qian P."/>
        </authorList>
    </citation>
    <scope>NUCLEOTIDE SEQUENCE [LARGE SCALE GENOMIC DNA]</scope>
    <source>
        <strain evidence="1 2">MCCC 1A03005</strain>
    </source>
</reference>
<evidence type="ECO:0008006" key="3">
    <source>
        <dbReference type="Google" id="ProtNLM"/>
    </source>
</evidence>
<dbReference type="EMBL" id="LPXL01000056">
    <property type="protein sequence ID" value="KZC97172.1"/>
    <property type="molecule type" value="Genomic_DNA"/>
</dbReference>
<organism evidence="1 2">
    <name type="scientific">Thalassospira xiamenensis</name>
    <dbReference type="NCBI Taxonomy" id="220697"/>
    <lineage>
        <taxon>Bacteria</taxon>
        <taxon>Pseudomonadati</taxon>
        <taxon>Pseudomonadota</taxon>
        <taxon>Alphaproteobacteria</taxon>
        <taxon>Rhodospirillales</taxon>
        <taxon>Thalassospiraceae</taxon>
        <taxon>Thalassospira</taxon>
    </lineage>
</organism>
<dbReference type="CDD" id="cd08054">
    <property type="entry name" value="gp6"/>
    <property type="match status" value="1"/>
</dbReference>
<dbReference type="Proteomes" id="UP000076167">
    <property type="component" value="Unassembled WGS sequence"/>
</dbReference>
<evidence type="ECO:0000313" key="2">
    <source>
        <dbReference type="Proteomes" id="UP000076167"/>
    </source>
</evidence>
<gene>
    <name evidence="1" type="ORF">AUP40_04340</name>
</gene>
<comment type="caution">
    <text evidence="1">The sequence shown here is derived from an EMBL/GenBank/DDBJ whole genome shotgun (WGS) entry which is preliminary data.</text>
</comment>
<dbReference type="NCBIfam" id="TIGR01560">
    <property type="entry name" value="put_DNA_pack"/>
    <property type="match status" value="1"/>
</dbReference>
<dbReference type="InterPro" id="IPR011738">
    <property type="entry name" value="Phage_CHP"/>
</dbReference>
<name>A0ABR5XXK9_9PROT</name>
<accession>A0ABR5XXK9</accession>
<proteinExistence type="predicted"/>
<dbReference type="NCBIfam" id="TIGR02215">
    <property type="entry name" value="phage_chp_gp8"/>
    <property type="match status" value="1"/>
</dbReference>
<dbReference type="InterPro" id="IPR006450">
    <property type="entry name" value="Phage_HK97_gp6-like"/>
</dbReference>